<evidence type="ECO:0000256" key="7">
    <source>
        <dbReference type="HAMAP-Rule" id="MF_01008"/>
    </source>
</evidence>
<dbReference type="InterPro" id="IPR035644">
    <property type="entry name" value="MraZ_C"/>
</dbReference>
<dbReference type="AlphaFoldDB" id="A0A1M5X0X3"/>
<proteinExistence type="inferred from homology"/>
<dbReference type="InterPro" id="IPR037914">
    <property type="entry name" value="SpoVT-AbrB_sf"/>
</dbReference>
<keyword evidence="6 7" id="KW-0804">Transcription</keyword>
<comment type="similarity">
    <text evidence="7">Belongs to the MraZ family.</text>
</comment>
<dbReference type="Gene3D" id="3.40.1550.20">
    <property type="entry name" value="Transcriptional regulator MraZ domain"/>
    <property type="match status" value="1"/>
</dbReference>
<name>A0A1M5X0X3_9FIRM</name>
<accession>A0A1M5X0X3</accession>
<comment type="subcellular location">
    <subcellularLocation>
        <location evidence="7">Cytoplasm</location>
        <location evidence="7">Nucleoid</location>
    </subcellularLocation>
</comment>
<dbReference type="OrthoDB" id="9807753at2"/>
<dbReference type="PANTHER" id="PTHR34701:SF1">
    <property type="entry name" value="TRANSCRIPTIONAL REGULATOR MRAZ"/>
    <property type="match status" value="1"/>
</dbReference>
<evidence type="ECO:0000256" key="5">
    <source>
        <dbReference type="ARBA" id="ARBA00023125"/>
    </source>
</evidence>
<dbReference type="InterPro" id="IPR007159">
    <property type="entry name" value="SpoVT-AbrB_dom"/>
</dbReference>
<dbReference type="Pfam" id="PF02381">
    <property type="entry name" value="MraZ"/>
    <property type="match status" value="2"/>
</dbReference>
<dbReference type="PROSITE" id="PS51740">
    <property type="entry name" value="SPOVT_ABRB"/>
    <property type="match status" value="2"/>
</dbReference>
<dbReference type="InterPro" id="IPR020603">
    <property type="entry name" value="MraZ_dom"/>
</dbReference>
<gene>
    <name evidence="7" type="primary">mraZ</name>
    <name evidence="9" type="ORF">SAMN02745823_01479</name>
</gene>
<keyword evidence="4 7" id="KW-0805">Transcription regulation</keyword>
<reference evidence="9 10" key="1">
    <citation type="submission" date="2016-11" db="EMBL/GenBank/DDBJ databases">
        <authorList>
            <person name="Jaros S."/>
            <person name="Januszkiewicz K."/>
            <person name="Wedrychowicz H."/>
        </authorList>
    </citation>
    <scope>NUCLEOTIDE SEQUENCE [LARGE SCALE GENOMIC DNA]</scope>
    <source>
        <strain evidence="9 10">DSM 10068</strain>
    </source>
</reference>
<dbReference type="CDD" id="cd16321">
    <property type="entry name" value="MraZ_C"/>
    <property type="match status" value="1"/>
</dbReference>
<dbReference type="GO" id="GO:0000976">
    <property type="term" value="F:transcription cis-regulatory region binding"/>
    <property type="evidence" value="ECO:0007669"/>
    <property type="project" value="TreeGrafter"/>
</dbReference>
<evidence type="ECO:0000256" key="3">
    <source>
        <dbReference type="ARBA" id="ARBA00022737"/>
    </source>
</evidence>
<feature type="domain" description="SpoVT-AbrB" evidence="8">
    <location>
        <begin position="72"/>
        <end position="115"/>
    </location>
</feature>
<evidence type="ECO:0000256" key="2">
    <source>
        <dbReference type="ARBA" id="ARBA00022490"/>
    </source>
</evidence>
<evidence type="ECO:0000313" key="10">
    <source>
        <dbReference type="Proteomes" id="UP000183995"/>
    </source>
</evidence>
<dbReference type="HAMAP" id="MF_01008">
    <property type="entry name" value="MraZ"/>
    <property type="match status" value="1"/>
</dbReference>
<evidence type="ECO:0000259" key="8">
    <source>
        <dbReference type="PROSITE" id="PS51740"/>
    </source>
</evidence>
<dbReference type="Proteomes" id="UP000183995">
    <property type="component" value="Unassembled WGS sequence"/>
</dbReference>
<keyword evidence="5 7" id="KW-0238">DNA-binding</keyword>
<evidence type="ECO:0000313" key="9">
    <source>
        <dbReference type="EMBL" id="SHH92803.1"/>
    </source>
</evidence>
<protein>
    <recommendedName>
        <fullName evidence="1 7">Transcriptional regulator MraZ</fullName>
    </recommendedName>
</protein>
<evidence type="ECO:0000256" key="1">
    <source>
        <dbReference type="ARBA" id="ARBA00013860"/>
    </source>
</evidence>
<dbReference type="STRING" id="1123282.SAMN02745823_01479"/>
<keyword evidence="3" id="KW-0677">Repeat</keyword>
<keyword evidence="2 7" id="KW-0963">Cytoplasm</keyword>
<dbReference type="CDD" id="cd16320">
    <property type="entry name" value="MraZ_N"/>
    <property type="match status" value="1"/>
</dbReference>
<evidence type="ECO:0000256" key="6">
    <source>
        <dbReference type="ARBA" id="ARBA00023163"/>
    </source>
</evidence>
<dbReference type="InterPro" id="IPR035642">
    <property type="entry name" value="MraZ_N"/>
</dbReference>
<dbReference type="GO" id="GO:0005737">
    <property type="term" value="C:cytoplasm"/>
    <property type="evidence" value="ECO:0007669"/>
    <property type="project" value="UniProtKB-UniRule"/>
</dbReference>
<dbReference type="GO" id="GO:2000143">
    <property type="term" value="P:negative regulation of DNA-templated transcription initiation"/>
    <property type="evidence" value="ECO:0007669"/>
    <property type="project" value="TreeGrafter"/>
</dbReference>
<dbReference type="GO" id="GO:0003700">
    <property type="term" value="F:DNA-binding transcription factor activity"/>
    <property type="evidence" value="ECO:0007669"/>
    <property type="project" value="UniProtKB-UniRule"/>
</dbReference>
<dbReference type="GO" id="GO:0009295">
    <property type="term" value="C:nucleoid"/>
    <property type="evidence" value="ECO:0007669"/>
    <property type="project" value="UniProtKB-SubCell"/>
</dbReference>
<sequence>MEGIYEHTIDAKGRLFIPAKIREELGETFYVTLSSETCLAAYSQEKWQKMKEKVNAMNTIAQKRARPLFAHAAKCELDGQGRILLPQNLRDFAGLLKDVTVVGCGETAEFWDSAAWAKTDTQEVTPENIKQMFMELDF</sequence>
<dbReference type="EMBL" id="FQXV01000004">
    <property type="protein sequence ID" value="SHH92803.1"/>
    <property type="molecule type" value="Genomic_DNA"/>
</dbReference>
<comment type="subunit">
    <text evidence="7">Forms oligomers.</text>
</comment>
<keyword evidence="10" id="KW-1185">Reference proteome</keyword>
<dbReference type="InterPro" id="IPR003444">
    <property type="entry name" value="MraZ"/>
</dbReference>
<dbReference type="RefSeq" id="WP_073077277.1">
    <property type="nucleotide sequence ID" value="NZ_FQXV01000004.1"/>
</dbReference>
<dbReference type="InterPro" id="IPR038619">
    <property type="entry name" value="MraZ_sf"/>
</dbReference>
<dbReference type="NCBIfam" id="TIGR00242">
    <property type="entry name" value="division/cell wall cluster transcriptional repressor MraZ"/>
    <property type="match status" value="1"/>
</dbReference>
<organism evidence="9 10">
    <name type="scientific">Sporobacter termitidis DSM 10068</name>
    <dbReference type="NCBI Taxonomy" id="1123282"/>
    <lineage>
        <taxon>Bacteria</taxon>
        <taxon>Bacillati</taxon>
        <taxon>Bacillota</taxon>
        <taxon>Clostridia</taxon>
        <taxon>Eubacteriales</taxon>
        <taxon>Oscillospiraceae</taxon>
        <taxon>Sporobacter</taxon>
    </lineage>
</organism>
<evidence type="ECO:0000256" key="4">
    <source>
        <dbReference type="ARBA" id="ARBA00023015"/>
    </source>
</evidence>
<dbReference type="SUPFAM" id="SSF89447">
    <property type="entry name" value="AbrB/MazE/MraZ-like"/>
    <property type="match status" value="1"/>
</dbReference>
<feature type="domain" description="SpoVT-AbrB" evidence="8">
    <location>
        <begin position="4"/>
        <end position="46"/>
    </location>
</feature>
<dbReference type="PANTHER" id="PTHR34701">
    <property type="entry name" value="TRANSCRIPTIONAL REGULATOR MRAZ"/>
    <property type="match status" value="1"/>
</dbReference>